<feature type="region of interest" description="Disordered" evidence="1">
    <location>
        <begin position="88"/>
        <end position="117"/>
    </location>
</feature>
<dbReference type="Proteomes" id="UP000518288">
    <property type="component" value="Unassembled WGS sequence"/>
</dbReference>
<accession>A0A7Y9QTF6</accession>
<reference evidence="2 3" key="1">
    <citation type="submission" date="2020-07" db="EMBL/GenBank/DDBJ databases">
        <title>Genomic Encyclopedia of Archaeal and Bacterial Type Strains, Phase II (KMG-II): from individual species to whole genera.</title>
        <authorList>
            <person name="Goeker M."/>
        </authorList>
    </citation>
    <scope>NUCLEOTIDE SEQUENCE [LARGE SCALE GENOMIC DNA]</scope>
    <source>
        <strain evidence="2 3">DSM 21226</strain>
    </source>
</reference>
<evidence type="ECO:0000256" key="1">
    <source>
        <dbReference type="SAM" id="MobiDB-lite"/>
    </source>
</evidence>
<proteinExistence type="predicted"/>
<keyword evidence="3" id="KW-1185">Reference proteome</keyword>
<gene>
    <name evidence="2" type="ORF">BDD16_000076</name>
</gene>
<organism evidence="2 3">
    <name type="scientific">Sphaerotilus montanus</name>
    <dbReference type="NCBI Taxonomy" id="522889"/>
    <lineage>
        <taxon>Bacteria</taxon>
        <taxon>Pseudomonadati</taxon>
        <taxon>Pseudomonadota</taxon>
        <taxon>Betaproteobacteria</taxon>
        <taxon>Burkholderiales</taxon>
        <taxon>Sphaerotilaceae</taxon>
        <taxon>Sphaerotilus</taxon>
    </lineage>
</organism>
<sequence>MTTTKVTFPVRRALAVTMLVFGTGLAGCVVAPYPHQRGHGDGGVVVVEPPPVRIERPGPPPAVGYLWIEGFWNWSGGRHVWMPGHWEPQRQGQRWEPRRWERGQRGWEQRGGEWRRH</sequence>
<evidence type="ECO:0000313" key="3">
    <source>
        <dbReference type="Proteomes" id="UP000518288"/>
    </source>
</evidence>
<evidence type="ECO:0008006" key="4">
    <source>
        <dbReference type="Google" id="ProtNLM"/>
    </source>
</evidence>
<dbReference type="InterPro" id="IPR024447">
    <property type="entry name" value="YXWGXW_rpt"/>
</dbReference>
<dbReference type="PROSITE" id="PS51257">
    <property type="entry name" value="PROKAR_LIPOPROTEIN"/>
    <property type="match status" value="1"/>
</dbReference>
<feature type="compositionally biased region" description="Basic and acidic residues" evidence="1">
    <location>
        <begin position="93"/>
        <end position="117"/>
    </location>
</feature>
<dbReference type="AlphaFoldDB" id="A0A7Y9QTF6"/>
<dbReference type="RefSeq" id="WP_179632016.1">
    <property type="nucleotide sequence ID" value="NZ_JACCFH010000001.1"/>
</dbReference>
<dbReference type="EMBL" id="JACCFH010000001">
    <property type="protein sequence ID" value="NYG31090.1"/>
    <property type="molecule type" value="Genomic_DNA"/>
</dbReference>
<name>A0A7Y9QTF6_9BURK</name>
<evidence type="ECO:0000313" key="2">
    <source>
        <dbReference type="EMBL" id="NYG31090.1"/>
    </source>
</evidence>
<comment type="caution">
    <text evidence="2">The sequence shown here is derived from an EMBL/GenBank/DDBJ whole genome shotgun (WGS) entry which is preliminary data.</text>
</comment>
<protein>
    <recommendedName>
        <fullName evidence="4">YXWGXW repeat-containing protein</fullName>
    </recommendedName>
</protein>
<dbReference type="Pfam" id="PF12779">
    <property type="entry name" value="WXXGXW"/>
    <property type="match status" value="1"/>
</dbReference>